<dbReference type="RefSeq" id="WP_115611230.1">
    <property type="nucleotide sequence ID" value="NZ_JBHLZC010000001.1"/>
</dbReference>
<evidence type="ECO:0000313" key="1">
    <source>
        <dbReference type="EMBL" id="SUX21153.1"/>
    </source>
</evidence>
<dbReference type="Gene3D" id="3.40.50.1220">
    <property type="entry name" value="TPP-binding domain"/>
    <property type="match status" value="1"/>
</dbReference>
<dbReference type="Pfam" id="PF13289">
    <property type="entry name" value="SIR2_2"/>
    <property type="match status" value="1"/>
</dbReference>
<protein>
    <submittedName>
        <fullName evidence="1">Uncharacterized protein</fullName>
    </submittedName>
</protein>
<dbReference type="Proteomes" id="UP000254572">
    <property type="component" value="Unassembled WGS sequence"/>
</dbReference>
<dbReference type="OrthoDB" id="2077946at2"/>
<proteinExistence type="predicted"/>
<sequence>MQFVANGPDIPDALIHAHEEGEVVFFCGAGISYLAGLPGFKELTKEIYKRNNTTCLTIEQRAFEREQFDVALNLLEQRLPGQRQVVRETIKEILQPKLRRKNATKTHESLLHLGCDREGILRLVTTNFDRVFHKAAKRIGQTFHAYEAPMLPVPKDSRWNGVAYLHGLLPEQPNKEALNRLIVTSGDFGLAYLVERWAARFVSELFRNYVVCFVGYSINDPILRYMMDALAADRLLGERTSQAWAFGGYKSGKEQQEREEWEAKGVTPILYPANGGDHSALHQTLHAWAATYRDGIQGKKAIIARHAAMPLHNTTQQDDFVGRVLWALADKSGDPAKLFAEINPVPSLDWLDVLLKEQFNHSDLIRFGVQPHEEVDTKLSFSLIKRPSPYQYAPWMSLVLIKNSDGQWDKRMEQLARWLLRHLDDPKLLLWLVQQGSRLHHQLSWRIRNQLKEFAELERNGETTELERIRSAAPKAIPSLLMQTLWHLLLNGQIMTCQDNNALYEWLDNFKRNGLTVDLRLVLRKLLAPKIKIRKPHRSISNESNNKEPPTRIRQLVDWDIVLTVDGVAHILRDWLKVGEQASSIPPSLLDEFQLLLRDALDLMHELGEADSRHDRSFWDLPSIAPHRQNWRYRPWTILIELLRNTWLAAYTEDRERAAQIARYWFEQPYPTFKRLALFAASKEECLSPEQWTEWLLADDAWWLWTPDTQREMFRLLVLQGRHLTGTSQLHLEMTILNGPPSSMYRDDMEEARWQEFKAHSIWLRLAKLQSSGLSLGEPAATRLLELSSAYPEWRLASNERDEFSSWISTSGDPDYEDKRMITRAPRKRHELVQWLAQPPKQDFFYQDDWSDVCRTCFFHSLHALCDLAKKGEWPEERWKTALQVWSKDEMVQCSWRYAAPLVQTMPEEKLQVLAYEVSWWIETASKPLAYHEEILLDLCRKIMALPLDTEAHASVTAAMRHSIGHITQALIEFWFKRRPSDNDGLPDDIKAIFTELCDDKIGKYRYGRVILGMNLIALFRVDRIWTEKHLLPLLNWQNPIEAQAVWEGFLFSPRLYQPLLSKCKKDFIETAQHYNDLDESREQFISFLTYVALETIESDSTEEWREMLGNLPQEGLEIIVQTLIQALEASDKQSKAFWQHRILPFWEKIWPKERRKVTQKISEYLARLAITADENLPSAIDEFKYWLQPIENAYLIIHLLVNSNKLCSRFPEESLELLNKIIGHDRLWNYDELKKCLDEIKDAAPQLEKDARYKRLLEFS</sequence>
<reference evidence="1 2" key="1">
    <citation type="submission" date="2018-06" db="EMBL/GenBank/DDBJ databases">
        <authorList>
            <consortium name="Pathogen Informatics"/>
            <person name="Doyle S."/>
        </authorList>
    </citation>
    <scope>NUCLEOTIDE SEQUENCE [LARGE SCALE GENOMIC DNA]</scope>
    <source>
        <strain evidence="1 2">NCTC13294</strain>
    </source>
</reference>
<dbReference type="AlphaFoldDB" id="A0A381E4C9"/>
<evidence type="ECO:0000313" key="2">
    <source>
        <dbReference type="Proteomes" id="UP000254572"/>
    </source>
</evidence>
<gene>
    <name evidence="1" type="ORF">NCTC13294_00924</name>
</gene>
<dbReference type="SUPFAM" id="SSF52467">
    <property type="entry name" value="DHS-like NAD/FAD-binding domain"/>
    <property type="match status" value="1"/>
</dbReference>
<accession>A0A381E4C9</accession>
<organism evidence="1 2">
    <name type="scientific">Cardiobacterium valvarum</name>
    <dbReference type="NCBI Taxonomy" id="194702"/>
    <lineage>
        <taxon>Bacteria</taxon>
        <taxon>Pseudomonadati</taxon>
        <taxon>Pseudomonadota</taxon>
        <taxon>Gammaproteobacteria</taxon>
        <taxon>Cardiobacteriales</taxon>
        <taxon>Cardiobacteriaceae</taxon>
        <taxon>Cardiobacterium</taxon>
    </lineage>
</organism>
<dbReference type="NCBIfam" id="NF041818">
    <property type="entry name" value="Dsr1"/>
    <property type="match status" value="1"/>
</dbReference>
<name>A0A381E4C9_9GAMM</name>
<dbReference type="EMBL" id="UFUW01000001">
    <property type="protein sequence ID" value="SUX21153.1"/>
    <property type="molecule type" value="Genomic_DNA"/>
</dbReference>
<dbReference type="InterPro" id="IPR029035">
    <property type="entry name" value="DHS-like_NAD/FAD-binding_dom"/>
</dbReference>
<keyword evidence="2" id="KW-1185">Reference proteome</keyword>